<feature type="compositionally biased region" description="Low complexity" evidence="1">
    <location>
        <begin position="168"/>
        <end position="185"/>
    </location>
</feature>
<proteinExistence type="predicted"/>
<evidence type="ECO:0000313" key="2">
    <source>
        <dbReference type="EMBL" id="MCZ0863427.1"/>
    </source>
</evidence>
<feature type="region of interest" description="Disordered" evidence="1">
    <location>
        <begin position="154"/>
        <end position="185"/>
    </location>
</feature>
<keyword evidence="3" id="KW-1185">Reference proteome</keyword>
<dbReference type="EMBL" id="JAPTGC010000020">
    <property type="protein sequence ID" value="MCZ0863427.1"/>
    <property type="molecule type" value="Genomic_DNA"/>
</dbReference>
<reference evidence="2" key="1">
    <citation type="submission" date="2022-12" db="EMBL/GenBank/DDBJ databases">
        <title>Isolation and characterisation of novel Methanocorpusculum spp. from native Australian herbivores indicates the genus is ancestrally host-associated.</title>
        <authorList>
            <person name="Volmer J.G."/>
            <person name="Soo R.M."/>
            <person name="Evans P.N."/>
            <person name="Hoedt E.C."/>
            <person name="Astorga Alsina A.L."/>
            <person name="Woodcroft B.J."/>
            <person name="Tyson G.W."/>
            <person name="Hugenholtz P."/>
            <person name="Morrison M."/>
        </authorList>
    </citation>
    <scope>NUCLEOTIDE SEQUENCE</scope>
    <source>
        <strain evidence="2">CW153</strain>
    </source>
</reference>
<accession>A0ABT4IQA7</accession>
<name>A0ABT4IQA7_9EURY</name>
<dbReference type="Proteomes" id="UP001141336">
    <property type="component" value="Unassembled WGS sequence"/>
</dbReference>
<comment type="caution">
    <text evidence="2">The sequence shown here is derived from an EMBL/GenBank/DDBJ whole genome shotgun (WGS) entry which is preliminary data.</text>
</comment>
<dbReference type="RefSeq" id="WP_268923693.1">
    <property type="nucleotide sequence ID" value="NZ_JAPTGC010000020.1"/>
</dbReference>
<evidence type="ECO:0008006" key="4">
    <source>
        <dbReference type="Google" id="ProtNLM"/>
    </source>
</evidence>
<organism evidence="2 3">
    <name type="scientific">Methanocorpusculum vombati</name>
    <dbReference type="NCBI Taxonomy" id="3002864"/>
    <lineage>
        <taxon>Archaea</taxon>
        <taxon>Methanobacteriati</taxon>
        <taxon>Methanobacteriota</taxon>
        <taxon>Stenosarchaea group</taxon>
        <taxon>Methanomicrobia</taxon>
        <taxon>Methanomicrobiales</taxon>
        <taxon>Methanocorpusculaceae</taxon>
        <taxon>Methanocorpusculum</taxon>
    </lineage>
</organism>
<evidence type="ECO:0000256" key="1">
    <source>
        <dbReference type="SAM" id="MobiDB-lite"/>
    </source>
</evidence>
<evidence type="ECO:0000313" key="3">
    <source>
        <dbReference type="Proteomes" id="UP001141336"/>
    </source>
</evidence>
<protein>
    <recommendedName>
        <fullName evidence="4">DUF11 domain-containing protein</fullName>
    </recommendedName>
</protein>
<sequence>MIRKHTARFTILLFCAILLAVPAAAADTEFAANYTPAGPVVTGQELTVSQNIFVGERFWSGYTLEFDTDLTDPVWHVALVVQNRTTQTWELPYAHATISGFTISTAERDTWLVTNLTGTPSPYDEGKEITLWQLKVKMENDATKETFISKPVKVEPAPVPTAGPLPSTAQTTAPQTTGTPLPAPTTAATPAVTLPTATATVPATPPATPQSSFGGCVSGLAVGLGLLLLWRR</sequence>
<gene>
    <name evidence="2" type="ORF">O0S09_09230</name>
</gene>